<keyword evidence="5" id="KW-0532">Neurotransmitter transport</keyword>
<evidence type="ECO:0000313" key="11">
    <source>
        <dbReference type="Proteomes" id="UP001153636"/>
    </source>
</evidence>
<feature type="transmembrane region" description="Helical" evidence="8">
    <location>
        <begin position="362"/>
        <end position="382"/>
    </location>
</feature>
<gene>
    <name evidence="10" type="ORF">PSYICH_LOCUS3846</name>
</gene>
<dbReference type="Proteomes" id="UP001153636">
    <property type="component" value="Chromosome 13"/>
</dbReference>
<dbReference type="PANTHER" id="PTHR23506">
    <property type="entry name" value="GH10249P"/>
    <property type="match status" value="1"/>
</dbReference>
<dbReference type="PROSITE" id="PS50850">
    <property type="entry name" value="MFS"/>
    <property type="match status" value="1"/>
</dbReference>
<evidence type="ECO:0000259" key="9">
    <source>
        <dbReference type="PROSITE" id="PS50850"/>
    </source>
</evidence>
<evidence type="ECO:0000256" key="3">
    <source>
        <dbReference type="ARBA" id="ARBA00022448"/>
    </source>
</evidence>
<dbReference type="GO" id="GO:0016020">
    <property type="term" value="C:membrane"/>
    <property type="evidence" value="ECO:0007669"/>
    <property type="project" value="UniProtKB-SubCell"/>
</dbReference>
<keyword evidence="6 8" id="KW-1133">Transmembrane helix</keyword>
<evidence type="ECO:0000256" key="8">
    <source>
        <dbReference type="SAM" id="Phobius"/>
    </source>
</evidence>
<keyword evidence="4 8" id="KW-0812">Transmembrane</keyword>
<dbReference type="Pfam" id="PF07690">
    <property type="entry name" value="MFS_1"/>
    <property type="match status" value="2"/>
</dbReference>
<comment type="subcellular location">
    <subcellularLocation>
        <location evidence="1">Membrane</location>
        <topology evidence="1">Multi-pass membrane protein</topology>
    </subcellularLocation>
</comment>
<dbReference type="SUPFAM" id="SSF103473">
    <property type="entry name" value="MFS general substrate transporter"/>
    <property type="match status" value="1"/>
</dbReference>
<feature type="transmembrane region" description="Helical" evidence="8">
    <location>
        <begin position="123"/>
        <end position="143"/>
    </location>
</feature>
<evidence type="ECO:0000256" key="4">
    <source>
        <dbReference type="ARBA" id="ARBA00022692"/>
    </source>
</evidence>
<feature type="transmembrane region" description="Helical" evidence="8">
    <location>
        <begin position="291"/>
        <end position="311"/>
    </location>
</feature>
<keyword evidence="11" id="KW-1185">Reference proteome</keyword>
<proteinExistence type="inferred from homology"/>
<feature type="transmembrane region" description="Helical" evidence="8">
    <location>
        <begin position="220"/>
        <end position="243"/>
    </location>
</feature>
<dbReference type="InterPro" id="IPR001958">
    <property type="entry name" value="Tet-R_TetA/multi-R_MdtG-like"/>
</dbReference>
<keyword evidence="3" id="KW-0813">Transport</keyword>
<evidence type="ECO:0000313" key="10">
    <source>
        <dbReference type="EMBL" id="CAH1102646.1"/>
    </source>
</evidence>
<evidence type="ECO:0000256" key="7">
    <source>
        <dbReference type="ARBA" id="ARBA00023136"/>
    </source>
</evidence>
<feature type="transmembrane region" description="Helical" evidence="8">
    <location>
        <begin position="462"/>
        <end position="484"/>
    </location>
</feature>
<dbReference type="InterPro" id="IPR036259">
    <property type="entry name" value="MFS_trans_sf"/>
</dbReference>
<feature type="transmembrane region" description="Helical" evidence="8">
    <location>
        <begin position="426"/>
        <end position="442"/>
    </location>
</feature>
<evidence type="ECO:0000256" key="5">
    <source>
        <dbReference type="ARBA" id="ARBA00022775"/>
    </source>
</evidence>
<dbReference type="PRINTS" id="PR01035">
    <property type="entry name" value="TCRTETA"/>
</dbReference>
<reference evidence="10" key="1">
    <citation type="submission" date="2022-01" db="EMBL/GenBank/DDBJ databases">
        <authorList>
            <person name="King R."/>
        </authorList>
    </citation>
    <scope>NUCLEOTIDE SEQUENCE</scope>
</reference>
<evidence type="ECO:0000256" key="6">
    <source>
        <dbReference type="ARBA" id="ARBA00022989"/>
    </source>
</evidence>
<feature type="transmembrane region" description="Helical" evidence="8">
    <location>
        <begin position="249"/>
        <end position="270"/>
    </location>
</feature>
<dbReference type="GO" id="GO:0022857">
    <property type="term" value="F:transmembrane transporter activity"/>
    <property type="evidence" value="ECO:0007669"/>
    <property type="project" value="InterPro"/>
</dbReference>
<dbReference type="InterPro" id="IPR050930">
    <property type="entry name" value="MFS_Vesicular_Transporter"/>
</dbReference>
<dbReference type="OrthoDB" id="446368at2759"/>
<feature type="transmembrane region" description="Helical" evidence="8">
    <location>
        <begin position="90"/>
        <end position="111"/>
    </location>
</feature>
<feature type="domain" description="Major facilitator superfamily (MFS) profile" evidence="9">
    <location>
        <begin position="89"/>
        <end position="488"/>
    </location>
</feature>
<comment type="similarity">
    <text evidence="2">Belongs to the major facilitator superfamily. Vesicular transporter family.</text>
</comment>
<feature type="transmembrane region" description="Helical" evidence="8">
    <location>
        <begin position="331"/>
        <end position="350"/>
    </location>
</feature>
<sequence length="571" mass="61996">MDKETFTPCKLYTNTATEFSSSTTSSQNSFTLSGQSVLRQFRRSKSLSCIVPDNFSTAEVRRIQERLLRANGQVDTSSLRNLSRSQKMTLVSLALVDFMSFCSTSIMAPFFPREANEKGMSETFTGLVFSFYALVMFISSPIFGKIIPKFGAKFLFLLGIFIAGTGNILFGLLEYIENYTLFATLCLLIQGFEALGASAYCTASYIFVVNSFPNNIGSVIGILETFVGLGMSTGPVVGGLLYSLGGFSLPFFVLGIAMVITFVVNIWLLPNIEDCDNLTNKSMSILNLIKIPAVVIKGLVIVVVSNVWSFLDPTLEPHLRAFNLSPEQVGLIFLLMAALYGISSPAWGWLADKADNHWSMMVVGLFTCTIGLLLLGPCPFIPFLQQSLWLDLLALSIIGVSVALALMPTFQGILTSATHAGHADTLATYSVVAGVWSCMYSLGEFIGPGLGGFLLEKAGFPIASTVMALMTFSLAIITTLFFLLKSTYFATDSTTSDSGISESWRSSNITVSNENTPLLLSTTDASCQPYKGQKQYYTQNQNSDVFNEYTSLSDIKSTISVSITGKGSSEI</sequence>
<dbReference type="AlphaFoldDB" id="A0A9P0CJH8"/>
<accession>A0A9P0CJH8</accession>
<feature type="transmembrane region" description="Helical" evidence="8">
    <location>
        <begin position="388"/>
        <end position="414"/>
    </location>
</feature>
<dbReference type="EMBL" id="OV651825">
    <property type="protein sequence ID" value="CAH1102646.1"/>
    <property type="molecule type" value="Genomic_DNA"/>
</dbReference>
<evidence type="ECO:0000256" key="2">
    <source>
        <dbReference type="ARBA" id="ARBA00006829"/>
    </source>
</evidence>
<keyword evidence="7 8" id="KW-0472">Membrane</keyword>
<dbReference type="PANTHER" id="PTHR23506:SF28">
    <property type="entry name" value="MFS-TYPE TRANSPORTER SLC18B1-LIKE PROTEIN"/>
    <property type="match status" value="1"/>
</dbReference>
<feature type="transmembrane region" description="Helical" evidence="8">
    <location>
        <begin position="179"/>
        <end position="208"/>
    </location>
</feature>
<dbReference type="Gene3D" id="1.20.1250.20">
    <property type="entry name" value="MFS general substrate transporter like domains"/>
    <property type="match status" value="2"/>
</dbReference>
<dbReference type="InterPro" id="IPR011701">
    <property type="entry name" value="MFS"/>
</dbReference>
<organism evidence="10 11">
    <name type="scientific">Psylliodes chrysocephalus</name>
    <dbReference type="NCBI Taxonomy" id="3402493"/>
    <lineage>
        <taxon>Eukaryota</taxon>
        <taxon>Metazoa</taxon>
        <taxon>Ecdysozoa</taxon>
        <taxon>Arthropoda</taxon>
        <taxon>Hexapoda</taxon>
        <taxon>Insecta</taxon>
        <taxon>Pterygota</taxon>
        <taxon>Neoptera</taxon>
        <taxon>Endopterygota</taxon>
        <taxon>Coleoptera</taxon>
        <taxon>Polyphaga</taxon>
        <taxon>Cucujiformia</taxon>
        <taxon>Chrysomeloidea</taxon>
        <taxon>Chrysomelidae</taxon>
        <taxon>Galerucinae</taxon>
        <taxon>Alticini</taxon>
        <taxon>Psylliodes</taxon>
    </lineage>
</organism>
<name>A0A9P0CJH8_9CUCU</name>
<feature type="transmembrane region" description="Helical" evidence="8">
    <location>
        <begin position="155"/>
        <end position="173"/>
    </location>
</feature>
<dbReference type="InterPro" id="IPR020846">
    <property type="entry name" value="MFS_dom"/>
</dbReference>
<evidence type="ECO:0000256" key="1">
    <source>
        <dbReference type="ARBA" id="ARBA00004141"/>
    </source>
</evidence>
<protein>
    <recommendedName>
        <fullName evidence="9">Major facilitator superfamily (MFS) profile domain-containing protein</fullName>
    </recommendedName>
</protein>